<evidence type="ECO:0000256" key="6">
    <source>
        <dbReference type="ARBA" id="ARBA00022884"/>
    </source>
</evidence>
<dbReference type="GO" id="GO:0008033">
    <property type="term" value="P:tRNA processing"/>
    <property type="evidence" value="ECO:0007669"/>
    <property type="project" value="UniProtKB-UniRule"/>
</dbReference>
<evidence type="ECO:0000313" key="9">
    <source>
        <dbReference type="EMBL" id="MBS3062287.1"/>
    </source>
</evidence>
<evidence type="ECO:0000256" key="4">
    <source>
        <dbReference type="ARBA" id="ARBA00022679"/>
    </source>
</evidence>
<dbReference type="SMART" id="SM01206">
    <property type="entry name" value="Fibrillarin"/>
    <property type="match status" value="1"/>
</dbReference>
<dbReference type="InterPro" id="IPR000692">
    <property type="entry name" value="Fibrillarin"/>
</dbReference>
<dbReference type="Pfam" id="PF01269">
    <property type="entry name" value="Fibrillarin"/>
    <property type="match status" value="1"/>
</dbReference>
<dbReference type="HAMAP" id="MF_00351">
    <property type="entry name" value="RNA_methyltransf_FlpA"/>
    <property type="match status" value="1"/>
</dbReference>
<dbReference type="GO" id="GO:0008649">
    <property type="term" value="F:rRNA methyltransferase activity"/>
    <property type="evidence" value="ECO:0007669"/>
    <property type="project" value="TreeGrafter"/>
</dbReference>
<dbReference type="PANTHER" id="PTHR10335">
    <property type="entry name" value="RRNA 2-O-METHYLTRANSFERASE FIBRILLARIN"/>
    <property type="match status" value="1"/>
</dbReference>
<comment type="caution">
    <text evidence="8">The sequence shown here is derived from an EMBL/GenBank/DDBJ whole genome shotgun (WGS) entry which is preliminary data.</text>
</comment>
<organism evidence="8 10">
    <name type="scientific">Candidatus Iainarchaeum sp</name>
    <dbReference type="NCBI Taxonomy" id="3101447"/>
    <lineage>
        <taxon>Archaea</taxon>
        <taxon>Candidatus Iainarchaeota</taxon>
        <taxon>Candidatus Iainarchaeia</taxon>
        <taxon>Candidatus Iainarchaeales</taxon>
        <taxon>Candidatus Iainarchaeaceae</taxon>
        <taxon>Candidatus Iainarchaeum</taxon>
    </lineage>
</organism>
<accession>A0A7J4JH66</accession>
<gene>
    <name evidence="7" type="primary">flpA</name>
    <name evidence="8" type="ORF">HA252_06830</name>
    <name evidence="9" type="ORF">J4203_00295</name>
</gene>
<keyword evidence="4 7" id="KW-0808">Transferase</keyword>
<evidence type="ECO:0000256" key="2">
    <source>
        <dbReference type="ARBA" id="ARBA00022552"/>
    </source>
</evidence>
<evidence type="ECO:0000256" key="3">
    <source>
        <dbReference type="ARBA" id="ARBA00022603"/>
    </source>
</evidence>
<dbReference type="InterPro" id="IPR029063">
    <property type="entry name" value="SAM-dependent_MTases_sf"/>
</dbReference>
<dbReference type="PIRSF" id="PIRSF006540">
    <property type="entry name" value="Nop17p"/>
    <property type="match status" value="1"/>
</dbReference>
<feature type="binding site" evidence="7">
    <location>
        <begin position="98"/>
        <end position="99"/>
    </location>
    <ligand>
        <name>S-adenosyl-L-methionine</name>
        <dbReference type="ChEBI" id="CHEBI:59789"/>
    </ligand>
</feature>
<comment type="function">
    <text evidence="7">Involved in pre-rRNA and tRNA processing. Utilizes the methyl donor S-adenosyl-L-methionine to catalyze the site-specific 2'-hydroxyl methylation of ribose moieties in rRNA and tRNA. Site specificity is provided by a guide RNA that base pairs with the substrate. Methylation occurs at a characteristic distance from the sequence involved in base pairing with the guide RNA.</text>
</comment>
<comment type="similarity">
    <text evidence="1 7">Belongs to the methyltransferase superfamily. Fibrillarin family.</text>
</comment>
<reference evidence="9" key="2">
    <citation type="submission" date="2021-03" db="EMBL/GenBank/DDBJ databases">
        <authorList>
            <person name="Jaffe A."/>
        </authorList>
    </citation>
    <scope>NUCLEOTIDE SEQUENCE</scope>
    <source>
        <strain evidence="9">RIFCSPLOWO2_01_FULL_58_19</strain>
    </source>
</reference>
<keyword evidence="3 7" id="KW-0489">Methyltransferase</keyword>
<keyword evidence="6 7" id="KW-0694">RNA-binding</keyword>
<evidence type="ECO:0000256" key="1">
    <source>
        <dbReference type="ARBA" id="ARBA00010632"/>
    </source>
</evidence>
<dbReference type="GO" id="GO:0000494">
    <property type="term" value="P:box C/D sno(s)RNA 3'-end processing"/>
    <property type="evidence" value="ECO:0007669"/>
    <property type="project" value="TreeGrafter"/>
</dbReference>
<reference evidence="9" key="3">
    <citation type="submission" date="2021-05" db="EMBL/GenBank/DDBJ databases">
        <title>Protein family content uncovers lineage relationships and bacterial pathway maintenance mechanisms in DPANN archaea.</title>
        <authorList>
            <person name="Castelle C.J."/>
            <person name="Meheust R."/>
            <person name="Jaffe A.L."/>
            <person name="Seitz K."/>
            <person name="Gong X."/>
            <person name="Baker B.J."/>
            <person name="Banfield J.F."/>
        </authorList>
    </citation>
    <scope>NUCLEOTIDE SEQUENCE</scope>
    <source>
        <strain evidence="9">RIFCSPLOWO2_01_FULL_58_19</strain>
    </source>
</reference>
<name>A0A7J4JH66_9ARCH</name>
<dbReference type="EMBL" id="DUGH01000163">
    <property type="protein sequence ID" value="HIH17091.1"/>
    <property type="molecule type" value="Genomic_DNA"/>
</dbReference>
<evidence type="ECO:0000313" key="8">
    <source>
        <dbReference type="EMBL" id="HIH17091.1"/>
    </source>
</evidence>
<sequence>MPLKKLFEGVYRGEGRLWTENLVPGKPVYGEDLRDFNGREFRAWNPFRSKLASAIEKGLKEFPVRAGGRVLYLGSSEGTTASHLSDVIGGTGLLVGVDVSERSMKKFLELCEQRENMVPVLADANQPEGYADALEDVKVDLLYQDVSQKNQAEIFLKNARAFLGKGKPAMLCVKARSIDSAKKASRIIGDEVRLLEKEFEVRQVLELSPFEKDHALVYGRKK</sequence>
<dbReference type="Proteomes" id="UP000564964">
    <property type="component" value="Unassembled WGS sequence"/>
</dbReference>
<evidence type="ECO:0000313" key="10">
    <source>
        <dbReference type="Proteomes" id="UP000564964"/>
    </source>
</evidence>
<dbReference type="Gene3D" id="3.40.50.150">
    <property type="entry name" value="Vaccinia Virus protein VP39"/>
    <property type="match status" value="1"/>
</dbReference>
<dbReference type="PRINTS" id="PR00052">
    <property type="entry name" value="FIBRILLARIN"/>
</dbReference>
<keyword evidence="5 7" id="KW-0819">tRNA processing</keyword>
<feature type="binding site" evidence="7">
    <location>
        <begin position="79"/>
        <end position="80"/>
    </location>
    <ligand>
        <name>S-adenosyl-L-methionine</name>
        <dbReference type="ChEBI" id="CHEBI:59789"/>
    </ligand>
</feature>
<dbReference type="EC" id="2.1.1.-" evidence="7"/>
<dbReference type="GO" id="GO:0003723">
    <property type="term" value="F:RNA binding"/>
    <property type="evidence" value="ECO:0007669"/>
    <property type="project" value="UniProtKB-UniRule"/>
</dbReference>
<keyword evidence="2 7" id="KW-0698">rRNA processing</keyword>
<dbReference type="Proteomes" id="UP000678237">
    <property type="component" value="Unassembled WGS sequence"/>
</dbReference>
<comment type="subunit">
    <text evidence="7">Interacts with nop5. Component of box C/D small ribonucleoprotein (sRNP) particles that contain rpl7ae, FlpA and nop5, plus a guide RNA.</text>
</comment>
<dbReference type="GO" id="GO:1990259">
    <property type="term" value="F:histone H2AQ104 methyltransferase activity"/>
    <property type="evidence" value="ECO:0007669"/>
    <property type="project" value="TreeGrafter"/>
</dbReference>
<dbReference type="AlphaFoldDB" id="A0A7J4JH66"/>
<feature type="binding site" evidence="7">
    <location>
        <begin position="123"/>
        <end position="124"/>
    </location>
    <ligand>
        <name>S-adenosyl-L-methionine</name>
        <dbReference type="ChEBI" id="CHEBI:59789"/>
    </ligand>
</feature>
<dbReference type="SUPFAM" id="SSF53335">
    <property type="entry name" value="S-adenosyl-L-methionine-dependent methyltransferases"/>
    <property type="match status" value="1"/>
</dbReference>
<proteinExistence type="inferred from homology"/>
<feature type="binding site" evidence="7">
    <location>
        <begin position="145"/>
        <end position="148"/>
    </location>
    <ligand>
        <name>S-adenosyl-L-methionine</name>
        <dbReference type="ChEBI" id="CHEBI:59789"/>
    </ligand>
</feature>
<reference evidence="10" key="1">
    <citation type="journal article" date="2020" name="bioRxiv">
        <title>A rank-normalized archaeal taxonomy based on genome phylogeny resolves widespread incomplete and uneven classifications.</title>
        <authorList>
            <person name="Rinke C."/>
            <person name="Chuvochina M."/>
            <person name="Mussig A.J."/>
            <person name="Chaumeil P.-A."/>
            <person name="Waite D.W."/>
            <person name="Whitman W.B."/>
            <person name="Parks D.H."/>
            <person name="Hugenholtz P."/>
        </authorList>
    </citation>
    <scope>NUCLEOTIDE SEQUENCE [LARGE SCALE GENOMIC DNA]</scope>
</reference>
<protein>
    <recommendedName>
        <fullName evidence="7">Fibrillarin-like rRNA/tRNA 2'-O-methyltransferase</fullName>
        <ecNumber evidence="7">2.1.1.-</ecNumber>
    </recommendedName>
</protein>
<evidence type="ECO:0000256" key="7">
    <source>
        <dbReference type="HAMAP-Rule" id="MF_00351"/>
    </source>
</evidence>
<dbReference type="Gene3D" id="3.30.200.20">
    <property type="entry name" value="Phosphorylase Kinase, domain 1"/>
    <property type="match status" value="1"/>
</dbReference>
<evidence type="ECO:0000256" key="5">
    <source>
        <dbReference type="ARBA" id="ARBA00022694"/>
    </source>
</evidence>
<dbReference type="EMBL" id="JAGVWE010000002">
    <property type="protein sequence ID" value="MBS3062287.1"/>
    <property type="molecule type" value="Genomic_DNA"/>
</dbReference>
<dbReference type="PANTHER" id="PTHR10335:SF17">
    <property type="entry name" value="FIBRILLARIN"/>
    <property type="match status" value="1"/>
</dbReference>
<dbReference type="NCBIfam" id="NF003276">
    <property type="entry name" value="PRK04266.1-2"/>
    <property type="match status" value="1"/>
</dbReference>